<feature type="region of interest" description="Disordered" evidence="1">
    <location>
        <begin position="1"/>
        <end position="28"/>
    </location>
</feature>
<protein>
    <submittedName>
        <fullName evidence="3">Alpha/beta hydrolase domain-containing protein</fullName>
    </submittedName>
</protein>
<evidence type="ECO:0000259" key="2">
    <source>
        <dbReference type="Pfam" id="PF20091"/>
    </source>
</evidence>
<dbReference type="RefSeq" id="WP_357984523.1">
    <property type="nucleotide sequence ID" value="NZ_JBFAIH010000019.1"/>
</dbReference>
<dbReference type="InterPro" id="IPR045394">
    <property type="entry name" value="Abhydrolase_dom"/>
</dbReference>
<dbReference type="EMBL" id="JBFAIH010000019">
    <property type="protein sequence ID" value="MEV0366448.1"/>
    <property type="molecule type" value="Genomic_DNA"/>
</dbReference>
<evidence type="ECO:0000313" key="3">
    <source>
        <dbReference type="EMBL" id="MEV0366448.1"/>
    </source>
</evidence>
<accession>A0ABV3FFX0</accession>
<name>A0ABV3FFX0_9NOCA</name>
<dbReference type="Proteomes" id="UP001551658">
    <property type="component" value="Unassembled WGS sequence"/>
</dbReference>
<sequence length="483" mass="51378">MSSVLAACEQNAPQLPDPGGSVSVPTISGPVSGGSRGHVFGGTVRDLASVGYVEEEYFIEGEARRIVVTDTPADGRFASEKEVASAPYRTRLVVRRPTDSALFNGTLIVHWSNVSAGWEHIDDFEAVADGFAFLAVSAQRVGLEGFPDVPFGLKAWDPERYGSLHIAGDSYSFDIFSQSALAVGAGGARRGADPLHGLAVRHRVAMGASQSAQRLVSQLNAVQPIDKAFDGYLQVVDFGAYVGFSDADADDGKAGQTEYTPEGFAANGVPMARKRDDLGVKVLVVNSETEARTWHTVPQPDTDEHRAWFVSGSAHMGALGGDVSRRASERDRLPGVVMSDVTPSLIDFSGVVEAGMHAMHRWLESGEAPSAQPRFEFVADGKRLARDADGIVLGGIRLPAVAVPAAVNAGEGPDMRGFAGLSGTSTPFPIEKIRALYPSDDHYRARVKDVVDGLVADGVILQRTADRYLAETETAWIGSTTPR</sequence>
<evidence type="ECO:0000256" key="1">
    <source>
        <dbReference type="SAM" id="MobiDB-lite"/>
    </source>
</evidence>
<comment type="caution">
    <text evidence="3">The sequence shown here is derived from an EMBL/GenBank/DDBJ whole genome shotgun (WGS) entry which is preliminary data.</text>
</comment>
<proteinExistence type="predicted"/>
<gene>
    <name evidence="3" type="ORF">AB0H72_27510</name>
</gene>
<organism evidence="3 4">
    <name type="scientific">Nocardia fusca</name>
    <dbReference type="NCBI Taxonomy" id="941183"/>
    <lineage>
        <taxon>Bacteria</taxon>
        <taxon>Bacillati</taxon>
        <taxon>Actinomycetota</taxon>
        <taxon>Actinomycetes</taxon>
        <taxon>Mycobacteriales</taxon>
        <taxon>Nocardiaceae</taxon>
        <taxon>Nocardia</taxon>
    </lineage>
</organism>
<keyword evidence="3" id="KW-0378">Hydrolase</keyword>
<keyword evidence="4" id="KW-1185">Reference proteome</keyword>
<feature type="domain" description="Alpha/beta hydrolase" evidence="2">
    <location>
        <begin position="27"/>
        <end position="469"/>
    </location>
</feature>
<dbReference type="GO" id="GO:0016787">
    <property type="term" value="F:hydrolase activity"/>
    <property type="evidence" value="ECO:0007669"/>
    <property type="project" value="UniProtKB-KW"/>
</dbReference>
<reference evidence="3 4" key="1">
    <citation type="submission" date="2024-06" db="EMBL/GenBank/DDBJ databases">
        <title>The Natural Products Discovery Center: Release of the First 8490 Sequenced Strains for Exploring Actinobacteria Biosynthetic Diversity.</title>
        <authorList>
            <person name="Kalkreuter E."/>
            <person name="Kautsar S.A."/>
            <person name="Yang D."/>
            <person name="Bader C.D."/>
            <person name="Teijaro C.N."/>
            <person name="Fluegel L."/>
            <person name="Davis C.M."/>
            <person name="Simpson J.R."/>
            <person name="Lauterbach L."/>
            <person name="Steele A.D."/>
            <person name="Gui C."/>
            <person name="Meng S."/>
            <person name="Li G."/>
            <person name="Viehrig K."/>
            <person name="Ye F."/>
            <person name="Su P."/>
            <person name="Kiefer A.F."/>
            <person name="Nichols A."/>
            <person name="Cepeda A.J."/>
            <person name="Yan W."/>
            <person name="Fan B."/>
            <person name="Jiang Y."/>
            <person name="Adhikari A."/>
            <person name="Zheng C.-J."/>
            <person name="Schuster L."/>
            <person name="Cowan T.M."/>
            <person name="Smanski M.J."/>
            <person name="Chevrette M.G."/>
            <person name="De Carvalho L.P.S."/>
            <person name="Shen B."/>
        </authorList>
    </citation>
    <scope>NUCLEOTIDE SEQUENCE [LARGE SCALE GENOMIC DNA]</scope>
    <source>
        <strain evidence="3 4">NPDC050671</strain>
    </source>
</reference>
<dbReference type="Pfam" id="PF20091">
    <property type="entry name" value="Abhydrolase_10"/>
    <property type="match status" value="1"/>
</dbReference>
<evidence type="ECO:0000313" key="4">
    <source>
        <dbReference type="Proteomes" id="UP001551658"/>
    </source>
</evidence>